<dbReference type="EMBL" id="JBHRSZ010000006">
    <property type="protein sequence ID" value="MFC3152241.1"/>
    <property type="molecule type" value="Genomic_DNA"/>
</dbReference>
<evidence type="ECO:0000313" key="2">
    <source>
        <dbReference type="Proteomes" id="UP001595476"/>
    </source>
</evidence>
<comment type="caution">
    <text evidence="1">The sequence shown here is derived from an EMBL/GenBank/DDBJ whole genome shotgun (WGS) entry which is preliminary data.</text>
</comment>
<dbReference type="Proteomes" id="UP001595476">
    <property type="component" value="Unassembled WGS sequence"/>
</dbReference>
<reference evidence="2" key="1">
    <citation type="journal article" date="2019" name="Int. J. Syst. Evol. Microbiol.">
        <title>The Global Catalogue of Microorganisms (GCM) 10K type strain sequencing project: providing services to taxonomists for standard genome sequencing and annotation.</title>
        <authorList>
            <consortium name="The Broad Institute Genomics Platform"/>
            <consortium name="The Broad Institute Genome Sequencing Center for Infectious Disease"/>
            <person name="Wu L."/>
            <person name="Ma J."/>
        </authorList>
    </citation>
    <scope>NUCLEOTIDE SEQUENCE [LARGE SCALE GENOMIC DNA]</scope>
    <source>
        <strain evidence="2">KCTC 52438</strain>
    </source>
</reference>
<evidence type="ECO:0008006" key="3">
    <source>
        <dbReference type="Google" id="ProtNLM"/>
    </source>
</evidence>
<organism evidence="1 2">
    <name type="scientific">Litoribrevibacter euphylliae</name>
    <dbReference type="NCBI Taxonomy" id="1834034"/>
    <lineage>
        <taxon>Bacteria</taxon>
        <taxon>Pseudomonadati</taxon>
        <taxon>Pseudomonadota</taxon>
        <taxon>Gammaproteobacteria</taxon>
        <taxon>Oceanospirillales</taxon>
        <taxon>Oceanospirillaceae</taxon>
        <taxon>Litoribrevibacter</taxon>
    </lineage>
</organism>
<dbReference type="PROSITE" id="PS51257">
    <property type="entry name" value="PROKAR_LIPOPROTEIN"/>
    <property type="match status" value="1"/>
</dbReference>
<accession>A0ABV7HHW1</accession>
<name>A0ABV7HHW1_9GAMM</name>
<evidence type="ECO:0000313" key="1">
    <source>
        <dbReference type="EMBL" id="MFC3152241.1"/>
    </source>
</evidence>
<gene>
    <name evidence="1" type="ORF">ACFOEK_14495</name>
</gene>
<dbReference type="RefSeq" id="WP_386722167.1">
    <property type="nucleotide sequence ID" value="NZ_JBHRSZ010000006.1"/>
</dbReference>
<keyword evidence="2" id="KW-1185">Reference proteome</keyword>
<sequence>MKIKLLASCIASAWLVTGCGGGSGSGSDPISSSAGSATEGIAETASVNISASFPESAQAAAIDGNAEAITVAFYPSEAGSIEEAIEVVQLSAQCLKESTVSFDWECLPEDAPSLGDPALLTAGSPSVSLDLVPGKYRVEAHQFDTSTPDFETPPISSTSSFVTLTEGEHSIELNLIHATWTAGTPITLQLLNNVLQDENDEDIDLDPEVEGTQTLADLMELTDQPIIGMHLVGMPTFIEETKSLFDGEGDEGATAAFDDFPVDSEGDLEEIAMEILDYWMGESNHMPVLRQSDGGTGETVVWWWDEFDGEENDCFFDGPMSPGDGSEEPPTETPTETTEVCIERFMSPSTLLQGYQPTVGNTNILNLGELVAEYEEWSPDGPDFGVEGGLATVPFQLADPTITVANGTVTLDWGDGQNFAHVHAEEIQTPEGSEEAVFLDFETETGSTTFPDDDNRLDQVDGPTITGGTTITGTLIEFLIQFDEEHVAGTVPTVPDNITPDLLGSDPMDTIMASQAAVAAGLIAAPAATDNGTNCSTLTDNFSGVFTKFIWDDTEEAWIGGTWNHSYFLEDTNNDGIGDTVIGEDLNGDGEITQFETGVYENMICDWDEINQMEVCEDLDNVANDTTDKYETVPAGFEETGTGEYCLHTFTMTAGQLSFSFSDLLSSTDVTVQN</sequence>
<protein>
    <recommendedName>
        <fullName evidence="3">CHRD domain-containing protein</fullName>
    </recommendedName>
</protein>
<proteinExistence type="predicted"/>